<evidence type="ECO:0000313" key="4">
    <source>
        <dbReference type="EMBL" id="TKA97961.1"/>
    </source>
</evidence>
<dbReference type="RefSeq" id="WP_136791329.1">
    <property type="nucleotide sequence ID" value="NZ_SWAU01000017.1"/>
</dbReference>
<keyword evidence="2" id="KW-0012">Acyltransferase</keyword>
<keyword evidence="1 4" id="KW-0808">Transferase</keyword>
<dbReference type="Proteomes" id="UP000306340">
    <property type="component" value="Unassembled WGS sequence"/>
</dbReference>
<dbReference type="InterPro" id="IPR000182">
    <property type="entry name" value="GNAT_dom"/>
</dbReference>
<evidence type="ECO:0000256" key="1">
    <source>
        <dbReference type="ARBA" id="ARBA00022679"/>
    </source>
</evidence>
<feature type="domain" description="N-acetyltransferase" evidence="3">
    <location>
        <begin position="1"/>
        <end position="136"/>
    </location>
</feature>
<comment type="caution">
    <text evidence="4">The sequence shown here is derived from an EMBL/GenBank/DDBJ whole genome shotgun (WGS) entry which is preliminary data.</text>
</comment>
<organism evidence="4 5">
    <name type="scientific">Cereibacter changlensis</name>
    <dbReference type="NCBI Taxonomy" id="402884"/>
    <lineage>
        <taxon>Bacteria</taxon>
        <taxon>Pseudomonadati</taxon>
        <taxon>Pseudomonadota</taxon>
        <taxon>Alphaproteobacteria</taxon>
        <taxon>Rhodobacterales</taxon>
        <taxon>Paracoccaceae</taxon>
        <taxon>Cereibacter</taxon>
    </lineage>
</organism>
<gene>
    <name evidence="4" type="ORF">FAZ78_03480</name>
</gene>
<sequence length="136" mass="14165">MTSDALAALHGRVFTVPRPWSAAEIAGLLDSAGVFLLTEPQGFLMGRAIAGEAELLTLAVAPEARRQGIGARLVAGFLDEARARQAESAFLEVAADNVAALALYDAAGFRQAGRRRGYYATAAGPVDALVLTRAPV</sequence>
<evidence type="ECO:0000313" key="5">
    <source>
        <dbReference type="Proteomes" id="UP000306340"/>
    </source>
</evidence>
<evidence type="ECO:0000256" key="2">
    <source>
        <dbReference type="ARBA" id="ARBA00023315"/>
    </source>
</evidence>
<dbReference type="PANTHER" id="PTHR43420">
    <property type="entry name" value="ACETYLTRANSFERASE"/>
    <property type="match status" value="1"/>
</dbReference>
<accession>A0A4U0Z5X5</accession>
<dbReference type="PANTHER" id="PTHR43420:SF12">
    <property type="entry name" value="N-ACETYLTRANSFERASE DOMAIN-CONTAINING PROTEIN"/>
    <property type="match status" value="1"/>
</dbReference>
<name>A0A4U0Z5X5_9RHOB</name>
<protein>
    <submittedName>
        <fullName evidence="4">GNAT family N-acetyltransferase</fullName>
    </submittedName>
</protein>
<dbReference type="InterPro" id="IPR016181">
    <property type="entry name" value="Acyl_CoA_acyltransferase"/>
</dbReference>
<dbReference type="InterPro" id="IPR050680">
    <property type="entry name" value="YpeA/RimI_acetyltransf"/>
</dbReference>
<reference evidence="4 5" key="1">
    <citation type="submission" date="2019-04" db="EMBL/GenBank/DDBJ databases">
        <title>Crypto-aerobic microbial life in anoxic (sulfidic) marine sediments.</title>
        <authorList>
            <person name="Bhattacharya S."/>
            <person name="Roy C."/>
            <person name="Mondal N."/>
            <person name="Sarkar J."/>
            <person name="Mandal S."/>
            <person name="Rameez M.J."/>
            <person name="Ghosh W."/>
        </authorList>
    </citation>
    <scope>NUCLEOTIDE SEQUENCE [LARGE SCALE GENOMIC DNA]</scope>
    <source>
        <strain evidence="4 5">SBBC</strain>
    </source>
</reference>
<dbReference type="EMBL" id="SWAU01000017">
    <property type="protein sequence ID" value="TKA97961.1"/>
    <property type="molecule type" value="Genomic_DNA"/>
</dbReference>
<dbReference type="CDD" id="cd04301">
    <property type="entry name" value="NAT_SF"/>
    <property type="match status" value="1"/>
</dbReference>
<dbReference type="GO" id="GO:0016747">
    <property type="term" value="F:acyltransferase activity, transferring groups other than amino-acyl groups"/>
    <property type="evidence" value="ECO:0007669"/>
    <property type="project" value="InterPro"/>
</dbReference>
<dbReference type="AlphaFoldDB" id="A0A4U0Z5X5"/>
<evidence type="ECO:0000259" key="3">
    <source>
        <dbReference type="PROSITE" id="PS51186"/>
    </source>
</evidence>
<dbReference type="Gene3D" id="3.40.630.30">
    <property type="match status" value="1"/>
</dbReference>
<dbReference type="Pfam" id="PF00583">
    <property type="entry name" value="Acetyltransf_1"/>
    <property type="match status" value="1"/>
</dbReference>
<dbReference type="PROSITE" id="PS51186">
    <property type="entry name" value="GNAT"/>
    <property type="match status" value="1"/>
</dbReference>
<dbReference type="SUPFAM" id="SSF55729">
    <property type="entry name" value="Acyl-CoA N-acyltransferases (Nat)"/>
    <property type="match status" value="1"/>
</dbReference>
<proteinExistence type="predicted"/>